<evidence type="ECO:0000259" key="6">
    <source>
        <dbReference type="Pfam" id="PF01699"/>
    </source>
</evidence>
<sequence length="315" mass="33557">GTSSPEIFVAVLSSWEGKSDLAVGNVVGSNISNILLILGFSAVIAPLVVSRQLVRLEIPLMIGISFLLMLMGIDGKLGKLDGLILCAGAVIYTFLTIYKSRQENQRSQSEANQEQGNTSSNQGFRQTLMQVGMIVIGMVMLLLGSGWLIDGAVKVAQILGVGELIIGLTIVAIGTSLPELATSVAATIRGERDLAVGNAIGSNIFNILLVLGLSGLIAPNGVIVPSPALHFDIPVMIAVAIACLPIFFSGYRIARWEGFLFLGYYIAYTLYLFLHATEHNALAAFSEIMLTFVMPLTVITLVIVALRAFNSNNSN</sequence>
<dbReference type="NCBIfam" id="TIGR00367">
    <property type="entry name" value="calcium/sodium antiporter"/>
    <property type="match status" value="1"/>
</dbReference>
<proteinExistence type="predicted"/>
<keyword evidence="2 5" id="KW-0812">Transmembrane</keyword>
<evidence type="ECO:0000256" key="3">
    <source>
        <dbReference type="ARBA" id="ARBA00022989"/>
    </source>
</evidence>
<dbReference type="Gene3D" id="1.20.1420.30">
    <property type="entry name" value="NCX, central ion-binding region"/>
    <property type="match status" value="1"/>
</dbReference>
<dbReference type="GO" id="GO:0005262">
    <property type="term" value="F:calcium channel activity"/>
    <property type="evidence" value="ECO:0007669"/>
    <property type="project" value="TreeGrafter"/>
</dbReference>
<feature type="domain" description="Sodium/calcium exchanger membrane region" evidence="6">
    <location>
        <begin position="1"/>
        <end position="97"/>
    </location>
</feature>
<feature type="transmembrane region" description="Helical" evidence="5">
    <location>
        <begin position="128"/>
        <end position="149"/>
    </location>
</feature>
<feature type="transmembrane region" description="Helical" evidence="5">
    <location>
        <begin position="258"/>
        <end position="276"/>
    </location>
</feature>
<feature type="transmembrane region" description="Helical" evidence="5">
    <location>
        <begin position="229"/>
        <end position="251"/>
    </location>
</feature>
<feature type="domain" description="Sodium/calcium exchanger membrane region" evidence="6">
    <location>
        <begin position="131"/>
        <end position="273"/>
    </location>
</feature>
<dbReference type="AlphaFoldDB" id="A0A6B3NKE2"/>
<feature type="transmembrane region" description="Helical" evidence="5">
    <location>
        <begin position="195"/>
        <end position="217"/>
    </location>
</feature>
<evidence type="ECO:0000256" key="4">
    <source>
        <dbReference type="ARBA" id="ARBA00023136"/>
    </source>
</evidence>
<feature type="non-terminal residue" evidence="7">
    <location>
        <position position="1"/>
    </location>
</feature>
<evidence type="ECO:0000256" key="2">
    <source>
        <dbReference type="ARBA" id="ARBA00022692"/>
    </source>
</evidence>
<comment type="subcellular location">
    <subcellularLocation>
        <location evidence="1">Membrane</location>
        <topology evidence="1">Multi-pass membrane protein</topology>
    </subcellularLocation>
</comment>
<keyword evidence="3 5" id="KW-1133">Transmembrane helix</keyword>
<organism evidence="7">
    <name type="scientific">Symploca sp. SIO1C4</name>
    <dbReference type="NCBI Taxonomy" id="2607765"/>
    <lineage>
        <taxon>Bacteria</taxon>
        <taxon>Bacillati</taxon>
        <taxon>Cyanobacteriota</taxon>
        <taxon>Cyanophyceae</taxon>
        <taxon>Coleofasciculales</taxon>
        <taxon>Coleofasciculaceae</taxon>
        <taxon>Symploca</taxon>
    </lineage>
</organism>
<name>A0A6B3NKE2_9CYAN</name>
<protein>
    <submittedName>
        <fullName evidence="7">Calcium/sodium antiporter</fullName>
    </submittedName>
</protein>
<dbReference type="GO" id="GO:0006874">
    <property type="term" value="P:intracellular calcium ion homeostasis"/>
    <property type="evidence" value="ECO:0007669"/>
    <property type="project" value="TreeGrafter"/>
</dbReference>
<feature type="transmembrane region" description="Helical" evidence="5">
    <location>
        <begin position="56"/>
        <end position="73"/>
    </location>
</feature>
<dbReference type="PANTHER" id="PTHR10846">
    <property type="entry name" value="SODIUM/POTASSIUM/CALCIUM EXCHANGER"/>
    <property type="match status" value="1"/>
</dbReference>
<comment type="caution">
    <text evidence="7">The sequence shown here is derived from an EMBL/GenBank/DDBJ whole genome shotgun (WGS) entry which is preliminary data.</text>
</comment>
<accession>A0A6B3NKE2</accession>
<feature type="transmembrane region" description="Helical" evidence="5">
    <location>
        <begin position="288"/>
        <end position="309"/>
    </location>
</feature>
<dbReference type="InterPro" id="IPR004481">
    <property type="entry name" value="K/Na/Ca-exchanger"/>
</dbReference>
<dbReference type="InterPro" id="IPR044880">
    <property type="entry name" value="NCX_ion-bd_dom_sf"/>
</dbReference>
<dbReference type="InterPro" id="IPR004837">
    <property type="entry name" value="NaCa_Exmemb"/>
</dbReference>
<evidence type="ECO:0000256" key="1">
    <source>
        <dbReference type="ARBA" id="ARBA00004141"/>
    </source>
</evidence>
<evidence type="ECO:0000313" key="7">
    <source>
        <dbReference type="EMBL" id="NER32283.1"/>
    </source>
</evidence>
<dbReference type="Pfam" id="PF01699">
    <property type="entry name" value="Na_Ca_ex"/>
    <property type="match status" value="2"/>
</dbReference>
<dbReference type="EMBL" id="JAAHFQ010001156">
    <property type="protein sequence ID" value="NER32283.1"/>
    <property type="molecule type" value="Genomic_DNA"/>
</dbReference>
<feature type="transmembrane region" description="Helical" evidence="5">
    <location>
        <begin position="31"/>
        <end position="49"/>
    </location>
</feature>
<gene>
    <name evidence="7" type="ORF">F6J89_32965</name>
</gene>
<reference evidence="7" key="1">
    <citation type="submission" date="2019-11" db="EMBL/GenBank/DDBJ databases">
        <title>Genomic insights into an expanded diversity of filamentous marine cyanobacteria reveals the extraordinary biosynthetic potential of Moorea and Okeania.</title>
        <authorList>
            <person name="Ferreira Leao T."/>
            <person name="Wang M."/>
            <person name="Moss N."/>
            <person name="Da Silva R."/>
            <person name="Sanders J."/>
            <person name="Nurk S."/>
            <person name="Gurevich A."/>
            <person name="Humphrey G."/>
            <person name="Reher R."/>
            <person name="Zhu Q."/>
            <person name="Belda-Ferre P."/>
            <person name="Glukhov E."/>
            <person name="Rex R."/>
            <person name="Dorrestein P.C."/>
            <person name="Knight R."/>
            <person name="Pevzner P."/>
            <person name="Gerwick W.H."/>
            <person name="Gerwick L."/>
        </authorList>
    </citation>
    <scope>NUCLEOTIDE SEQUENCE</scope>
    <source>
        <strain evidence="7">SIO1C4</strain>
    </source>
</reference>
<evidence type="ECO:0000256" key="5">
    <source>
        <dbReference type="SAM" id="Phobius"/>
    </source>
</evidence>
<dbReference type="GO" id="GO:0005886">
    <property type="term" value="C:plasma membrane"/>
    <property type="evidence" value="ECO:0007669"/>
    <property type="project" value="TreeGrafter"/>
</dbReference>
<feature type="transmembrane region" description="Helical" evidence="5">
    <location>
        <begin position="79"/>
        <end position="98"/>
    </location>
</feature>
<dbReference type="PANTHER" id="PTHR10846:SF8">
    <property type="entry name" value="INNER MEMBRANE PROTEIN YRBG"/>
    <property type="match status" value="1"/>
</dbReference>
<keyword evidence="4 5" id="KW-0472">Membrane</keyword>
<dbReference type="GO" id="GO:0008273">
    <property type="term" value="F:calcium, potassium:sodium antiporter activity"/>
    <property type="evidence" value="ECO:0007669"/>
    <property type="project" value="TreeGrafter"/>
</dbReference>